<dbReference type="AlphaFoldDB" id="A0A426ZMR5"/>
<dbReference type="EMBL" id="AMZH03005867">
    <property type="protein sequence ID" value="RRT65287.1"/>
    <property type="molecule type" value="Genomic_DNA"/>
</dbReference>
<evidence type="ECO:0000313" key="2">
    <source>
        <dbReference type="EMBL" id="RRT65287.1"/>
    </source>
</evidence>
<feature type="compositionally biased region" description="Basic and acidic residues" evidence="1">
    <location>
        <begin position="75"/>
        <end position="86"/>
    </location>
</feature>
<comment type="caution">
    <text evidence="2">The sequence shown here is derived from an EMBL/GenBank/DDBJ whole genome shotgun (WGS) entry which is preliminary data.</text>
</comment>
<dbReference type="Proteomes" id="UP000287651">
    <property type="component" value="Unassembled WGS sequence"/>
</dbReference>
<feature type="region of interest" description="Disordered" evidence="1">
    <location>
        <begin position="75"/>
        <end position="98"/>
    </location>
</feature>
<proteinExistence type="predicted"/>
<accession>A0A426ZMR5</accession>
<reference evidence="2 3" key="1">
    <citation type="journal article" date="2014" name="Agronomy (Basel)">
        <title>A Draft Genome Sequence for Ensete ventricosum, the Drought-Tolerant Tree Against Hunger.</title>
        <authorList>
            <person name="Harrison J."/>
            <person name="Moore K.A."/>
            <person name="Paszkiewicz K."/>
            <person name="Jones T."/>
            <person name="Grant M."/>
            <person name="Ambacheew D."/>
            <person name="Muzemil S."/>
            <person name="Studholme D.J."/>
        </authorList>
    </citation>
    <scope>NUCLEOTIDE SEQUENCE [LARGE SCALE GENOMIC DNA]</scope>
</reference>
<gene>
    <name evidence="2" type="ORF">B296_00018880</name>
</gene>
<protein>
    <submittedName>
        <fullName evidence="2">Uncharacterized protein</fullName>
    </submittedName>
</protein>
<evidence type="ECO:0000313" key="3">
    <source>
        <dbReference type="Proteomes" id="UP000287651"/>
    </source>
</evidence>
<name>A0A426ZMR5_ENSVE</name>
<evidence type="ECO:0000256" key="1">
    <source>
        <dbReference type="SAM" id="MobiDB-lite"/>
    </source>
</evidence>
<organism evidence="2 3">
    <name type="scientific">Ensete ventricosum</name>
    <name type="common">Abyssinian banana</name>
    <name type="synonym">Musa ensete</name>
    <dbReference type="NCBI Taxonomy" id="4639"/>
    <lineage>
        <taxon>Eukaryota</taxon>
        <taxon>Viridiplantae</taxon>
        <taxon>Streptophyta</taxon>
        <taxon>Embryophyta</taxon>
        <taxon>Tracheophyta</taxon>
        <taxon>Spermatophyta</taxon>
        <taxon>Magnoliopsida</taxon>
        <taxon>Liliopsida</taxon>
        <taxon>Zingiberales</taxon>
        <taxon>Musaceae</taxon>
        <taxon>Ensete</taxon>
    </lineage>
</organism>
<sequence>MQHLIVQRIRRFVVAAAVLHQARVAPGSLRCRRLTPISAPQATNPTKPNQIFKQETYREALTRLVAGGGVRDLRGVSRACGDREGEGDGDQGDGDRPGAYPAALSVAAIAGGGALRLSHWSFGFLLPRICWEEEED</sequence>